<evidence type="ECO:0000313" key="3">
    <source>
        <dbReference type="Proteomes" id="UP000003807"/>
    </source>
</evidence>
<organism evidence="2 3">
    <name type="scientific">Finegoldia magna BVS033A4</name>
    <dbReference type="NCBI Taxonomy" id="866773"/>
    <lineage>
        <taxon>Bacteria</taxon>
        <taxon>Bacillati</taxon>
        <taxon>Bacillota</taxon>
        <taxon>Tissierellia</taxon>
        <taxon>Tissierellales</taxon>
        <taxon>Peptoniphilaceae</taxon>
        <taxon>Finegoldia</taxon>
    </lineage>
</organism>
<comment type="caution">
    <text evidence="2">The sequence shown here is derived from an EMBL/GenBank/DDBJ whole genome shotgun (WGS) entry which is preliminary data.</text>
</comment>
<evidence type="ECO:0000313" key="2">
    <source>
        <dbReference type="EMBL" id="EFL53332.1"/>
    </source>
</evidence>
<dbReference type="AlphaFoldDB" id="E1L016"/>
<dbReference type="OrthoDB" id="1690841at2"/>
<reference evidence="2 3" key="1">
    <citation type="submission" date="2010-08" db="EMBL/GenBank/DDBJ databases">
        <authorList>
            <person name="Durkin A.S."/>
            <person name="Madupu R."/>
            <person name="Torralba M."/>
            <person name="Gillis M."/>
            <person name="Methe B."/>
            <person name="Sutton G."/>
            <person name="Nelson K.E."/>
        </authorList>
    </citation>
    <scope>NUCLEOTIDE SEQUENCE [LARGE SCALE GENOMIC DNA]</scope>
    <source>
        <strain evidence="2 3">BVS033A4</strain>
    </source>
</reference>
<feature type="transmembrane region" description="Helical" evidence="1">
    <location>
        <begin position="57"/>
        <end position="78"/>
    </location>
</feature>
<keyword evidence="1" id="KW-1133">Transmembrane helix</keyword>
<dbReference type="RefSeq" id="WP_002840517.1">
    <property type="nucleotide sequence ID" value="NZ_AEDP01000049.1"/>
</dbReference>
<keyword evidence="1" id="KW-0472">Membrane</keyword>
<accession>E1L016</accession>
<gene>
    <name evidence="2" type="ORF">HMPREF9289_1005</name>
</gene>
<sequence length="145" mass="16939">MLKILVLLTFAINYLYNFKCKQKNKIKVKIQSKFILIISAFALVALIICYKFDNTLLGYITAIFATTSIYSSVFYQGISEKGINISMNSTTILKFVRFDEIKKINIEKKNDNLKIKIYAYGNTFIQIYDSDDEDEIRYILKQRLL</sequence>
<proteinExistence type="predicted"/>
<dbReference type="EMBL" id="AEDP01000049">
    <property type="protein sequence ID" value="EFL53332.1"/>
    <property type="molecule type" value="Genomic_DNA"/>
</dbReference>
<evidence type="ECO:0008006" key="4">
    <source>
        <dbReference type="Google" id="ProtNLM"/>
    </source>
</evidence>
<evidence type="ECO:0000256" key="1">
    <source>
        <dbReference type="SAM" id="Phobius"/>
    </source>
</evidence>
<dbReference type="Proteomes" id="UP000003807">
    <property type="component" value="Unassembled WGS sequence"/>
</dbReference>
<feature type="transmembrane region" description="Helical" evidence="1">
    <location>
        <begin position="33"/>
        <end position="50"/>
    </location>
</feature>
<protein>
    <recommendedName>
        <fullName evidence="4">DUF5673 domain-containing protein</fullName>
    </recommendedName>
</protein>
<name>E1L016_FINMA</name>
<keyword evidence="1" id="KW-0812">Transmembrane</keyword>